<proteinExistence type="predicted"/>
<comment type="caution">
    <text evidence="2">The sequence shown here is derived from an EMBL/GenBank/DDBJ whole genome shotgun (WGS) entry which is preliminary data.</text>
</comment>
<protein>
    <submittedName>
        <fullName evidence="2">Uncharacterized protein</fullName>
    </submittedName>
</protein>
<keyword evidence="1" id="KW-0812">Transmembrane</keyword>
<organism evidence="2 3">
    <name type="scientific">Portunus trituberculatus</name>
    <name type="common">Swimming crab</name>
    <name type="synonym">Neptunus trituberculatus</name>
    <dbReference type="NCBI Taxonomy" id="210409"/>
    <lineage>
        <taxon>Eukaryota</taxon>
        <taxon>Metazoa</taxon>
        <taxon>Ecdysozoa</taxon>
        <taxon>Arthropoda</taxon>
        <taxon>Crustacea</taxon>
        <taxon>Multicrustacea</taxon>
        <taxon>Malacostraca</taxon>
        <taxon>Eumalacostraca</taxon>
        <taxon>Eucarida</taxon>
        <taxon>Decapoda</taxon>
        <taxon>Pleocyemata</taxon>
        <taxon>Brachyura</taxon>
        <taxon>Eubrachyura</taxon>
        <taxon>Portunoidea</taxon>
        <taxon>Portunidae</taxon>
        <taxon>Portuninae</taxon>
        <taxon>Portunus</taxon>
    </lineage>
</organism>
<feature type="transmembrane region" description="Helical" evidence="1">
    <location>
        <begin position="36"/>
        <end position="69"/>
    </location>
</feature>
<gene>
    <name evidence="2" type="ORF">E2C01_012781</name>
</gene>
<accession>A0A5B7DEK9</accession>
<evidence type="ECO:0000313" key="3">
    <source>
        <dbReference type="Proteomes" id="UP000324222"/>
    </source>
</evidence>
<keyword evidence="1" id="KW-0472">Membrane</keyword>
<reference evidence="2 3" key="1">
    <citation type="submission" date="2019-05" db="EMBL/GenBank/DDBJ databases">
        <title>Another draft genome of Portunus trituberculatus and its Hox gene families provides insights of decapod evolution.</title>
        <authorList>
            <person name="Jeong J.-H."/>
            <person name="Song I."/>
            <person name="Kim S."/>
            <person name="Choi T."/>
            <person name="Kim D."/>
            <person name="Ryu S."/>
            <person name="Kim W."/>
        </authorList>
    </citation>
    <scope>NUCLEOTIDE SEQUENCE [LARGE SCALE GENOMIC DNA]</scope>
    <source>
        <tissue evidence="2">Muscle</tissue>
    </source>
</reference>
<dbReference type="AlphaFoldDB" id="A0A5B7DEK9"/>
<keyword evidence="3" id="KW-1185">Reference proteome</keyword>
<evidence type="ECO:0000256" key="1">
    <source>
        <dbReference type="SAM" id="Phobius"/>
    </source>
</evidence>
<dbReference type="EMBL" id="VSRR010000810">
    <property type="protein sequence ID" value="MPC19851.1"/>
    <property type="molecule type" value="Genomic_DNA"/>
</dbReference>
<sequence length="72" mass="7818">MKGNRDTGRTRQLHSLKIPRIQLQGTRERKSGTGGAGVAVVVLVVVVAVLEEMAVVVTVIQTSLLPFYVRSM</sequence>
<dbReference type="Proteomes" id="UP000324222">
    <property type="component" value="Unassembled WGS sequence"/>
</dbReference>
<evidence type="ECO:0000313" key="2">
    <source>
        <dbReference type="EMBL" id="MPC19851.1"/>
    </source>
</evidence>
<name>A0A5B7DEK9_PORTR</name>
<keyword evidence="1" id="KW-1133">Transmembrane helix</keyword>